<reference evidence="1 2" key="1">
    <citation type="submission" date="2019-03" db="EMBL/GenBank/DDBJ databases">
        <title>Paraburkholderia sp. 4M-K11, isolated from subtropical forest soil.</title>
        <authorList>
            <person name="Gao Z.-H."/>
            <person name="Qiu L.-H."/>
        </authorList>
    </citation>
    <scope>NUCLEOTIDE SEQUENCE [LARGE SCALE GENOMIC DNA]</scope>
    <source>
        <strain evidence="1 2">4M-K11</strain>
    </source>
</reference>
<dbReference type="AlphaFoldDB" id="A0A4R5M365"/>
<protein>
    <submittedName>
        <fullName evidence="1">Uncharacterized protein</fullName>
    </submittedName>
</protein>
<name>A0A4R5M365_9BURK</name>
<dbReference type="Proteomes" id="UP000295722">
    <property type="component" value="Unassembled WGS sequence"/>
</dbReference>
<keyword evidence="2" id="KW-1185">Reference proteome</keyword>
<proteinExistence type="predicted"/>
<evidence type="ECO:0000313" key="2">
    <source>
        <dbReference type="Proteomes" id="UP000295722"/>
    </source>
</evidence>
<gene>
    <name evidence="1" type="ORF">EYW47_26865</name>
</gene>
<comment type="caution">
    <text evidence="1">The sequence shown here is derived from an EMBL/GenBank/DDBJ whole genome shotgun (WGS) entry which is preliminary data.</text>
</comment>
<dbReference type="OrthoDB" id="9009407at2"/>
<organism evidence="1 2">
    <name type="scientific">Paraburkholderia silviterrae</name>
    <dbReference type="NCBI Taxonomy" id="2528715"/>
    <lineage>
        <taxon>Bacteria</taxon>
        <taxon>Pseudomonadati</taxon>
        <taxon>Pseudomonadota</taxon>
        <taxon>Betaproteobacteria</taxon>
        <taxon>Burkholderiales</taxon>
        <taxon>Burkholderiaceae</taxon>
        <taxon>Paraburkholderia</taxon>
    </lineage>
</organism>
<dbReference type="RefSeq" id="WP_133197882.1">
    <property type="nucleotide sequence ID" value="NZ_JBHUCW010000029.1"/>
</dbReference>
<sequence>MDRYDLLRRIRVDGRELVDEFLPSGANAELEGLIDEGRQEVDAEAFLMFVSVRALLRGSGMPSCESDFEAGQIIALLNGGAV</sequence>
<dbReference type="EMBL" id="SMRP01000017">
    <property type="protein sequence ID" value="TDG20127.1"/>
    <property type="molecule type" value="Genomic_DNA"/>
</dbReference>
<accession>A0A4R5M365</accession>
<evidence type="ECO:0000313" key="1">
    <source>
        <dbReference type="EMBL" id="TDG20127.1"/>
    </source>
</evidence>